<dbReference type="OrthoDB" id="2263641at2759"/>
<name>A0A8H7VLU0_9FUNG</name>
<dbReference type="EMBL" id="JAEPRB010000007">
    <property type="protein sequence ID" value="KAG2227436.1"/>
    <property type="molecule type" value="Genomic_DNA"/>
</dbReference>
<dbReference type="InterPro" id="IPR009057">
    <property type="entry name" value="Homeodomain-like_sf"/>
</dbReference>
<gene>
    <name evidence="1" type="ORF">INT45_007461</name>
</gene>
<reference evidence="1 2" key="1">
    <citation type="submission" date="2020-12" db="EMBL/GenBank/DDBJ databases">
        <title>Metabolic potential, ecology and presence of endohyphal bacteria is reflected in genomic diversity of Mucoromycotina.</title>
        <authorList>
            <person name="Muszewska A."/>
            <person name="Okrasinska A."/>
            <person name="Steczkiewicz K."/>
            <person name="Drgas O."/>
            <person name="Orlowska M."/>
            <person name="Perlinska-Lenart U."/>
            <person name="Aleksandrzak-Piekarczyk T."/>
            <person name="Szatraj K."/>
            <person name="Zielenkiewicz U."/>
            <person name="Pilsyk S."/>
            <person name="Malc E."/>
            <person name="Mieczkowski P."/>
            <person name="Kruszewska J.S."/>
            <person name="Biernat P."/>
            <person name="Pawlowska J."/>
        </authorList>
    </citation>
    <scope>NUCLEOTIDE SEQUENCE [LARGE SCALE GENOMIC DNA]</scope>
    <source>
        <strain evidence="1 2">CBS 142.35</strain>
    </source>
</reference>
<evidence type="ECO:0000313" key="1">
    <source>
        <dbReference type="EMBL" id="KAG2227436.1"/>
    </source>
</evidence>
<dbReference type="SUPFAM" id="SSF46689">
    <property type="entry name" value="Homeodomain-like"/>
    <property type="match status" value="1"/>
</dbReference>
<evidence type="ECO:0000313" key="2">
    <source>
        <dbReference type="Proteomes" id="UP000646827"/>
    </source>
</evidence>
<proteinExistence type="predicted"/>
<dbReference type="AlphaFoldDB" id="A0A8H7VLU0"/>
<dbReference type="Proteomes" id="UP000646827">
    <property type="component" value="Unassembled WGS sequence"/>
</dbReference>
<organism evidence="1 2">
    <name type="scientific">Circinella minor</name>
    <dbReference type="NCBI Taxonomy" id="1195481"/>
    <lineage>
        <taxon>Eukaryota</taxon>
        <taxon>Fungi</taxon>
        <taxon>Fungi incertae sedis</taxon>
        <taxon>Mucoromycota</taxon>
        <taxon>Mucoromycotina</taxon>
        <taxon>Mucoromycetes</taxon>
        <taxon>Mucorales</taxon>
        <taxon>Lichtheimiaceae</taxon>
        <taxon>Circinella</taxon>
    </lineage>
</organism>
<sequence length="101" mass="11695">MLESAEERGRIVRFAKELGVESRTARRWWKCYQEQTNEVPYKVSKNNVGCPSSFTNEHETYIRELLDKDPQLYSEDIIGELSKGFMGFSICKTQLNHACGD</sequence>
<comment type="caution">
    <text evidence="1">The sequence shown here is derived from an EMBL/GenBank/DDBJ whole genome shotgun (WGS) entry which is preliminary data.</text>
</comment>
<protein>
    <submittedName>
        <fullName evidence="1">Uncharacterized protein</fullName>
    </submittedName>
</protein>
<keyword evidence="2" id="KW-1185">Reference proteome</keyword>
<accession>A0A8H7VLU0</accession>